<organism evidence="2 3">
    <name type="scientific">Luteococcus sanguinis</name>
    <dbReference type="NCBI Taxonomy" id="174038"/>
    <lineage>
        <taxon>Bacteria</taxon>
        <taxon>Bacillati</taxon>
        <taxon>Actinomycetota</taxon>
        <taxon>Actinomycetes</taxon>
        <taxon>Propionibacteriales</taxon>
        <taxon>Propionibacteriaceae</taxon>
        <taxon>Luteococcus</taxon>
    </lineage>
</organism>
<name>A0ABW1WW86_9ACTN</name>
<keyword evidence="1" id="KW-1133">Transmembrane helix</keyword>
<feature type="transmembrane region" description="Helical" evidence="1">
    <location>
        <begin position="351"/>
        <end position="375"/>
    </location>
</feature>
<dbReference type="RefSeq" id="WP_343885459.1">
    <property type="nucleotide sequence ID" value="NZ_BAAAKI010000006.1"/>
</dbReference>
<dbReference type="Proteomes" id="UP001596266">
    <property type="component" value="Unassembled WGS sequence"/>
</dbReference>
<feature type="transmembrane region" description="Helical" evidence="1">
    <location>
        <begin position="307"/>
        <end position="326"/>
    </location>
</feature>
<reference evidence="3" key="1">
    <citation type="journal article" date="2019" name="Int. J. Syst. Evol. Microbiol.">
        <title>The Global Catalogue of Microorganisms (GCM) 10K type strain sequencing project: providing services to taxonomists for standard genome sequencing and annotation.</title>
        <authorList>
            <consortium name="The Broad Institute Genomics Platform"/>
            <consortium name="The Broad Institute Genome Sequencing Center for Infectious Disease"/>
            <person name="Wu L."/>
            <person name="Ma J."/>
        </authorList>
    </citation>
    <scope>NUCLEOTIDE SEQUENCE [LARGE SCALE GENOMIC DNA]</scope>
    <source>
        <strain evidence="3">CGMCC 1.15277</strain>
    </source>
</reference>
<feature type="transmembrane region" description="Helical" evidence="1">
    <location>
        <begin position="171"/>
        <end position="193"/>
    </location>
</feature>
<keyword evidence="3" id="KW-1185">Reference proteome</keyword>
<keyword evidence="1" id="KW-0472">Membrane</keyword>
<feature type="transmembrane region" description="Helical" evidence="1">
    <location>
        <begin position="514"/>
        <end position="535"/>
    </location>
</feature>
<sequence>MSSTGHRSTSTVTGLGSSLRLAVRRNRWFWLSWIIGLAILMPMTAAQYETIIPAGTDPRDTLEPLRNNPSMLALLGPAFDIYTKGGFVFWRVGGFCSMFAGMMAGFGIIRATRAEEEEGRLEMVRSGAIGRHAPLAAGILLGALGSATLGIVTAALLVASGLPATGSVASGLALTVEGLAFTGIGAVVAQVFGSARTTRYWTLGALWGGMFVVRMMIDGGGESVPGWLRWLVPMEWGMLIRPFSDERWRVALLPLGLFVALVALAFRLESARDHGAGLVQPRPGPAAASRSLSGPFGLAWRLQRGGVIGWVVAISLSALGCGRIVSQMEESFAANPELGEMVEKMGGSDDIFVAFYVAMLGIIGTVTAIFAATVLNRLKSEEVRGHAEQMLATAIGRTRYAASHLGIAFAFTTVAFVLTGALLPFAQAQRDGNWSLVGTYTRSALGLLPGLWLVLGFAMLLIGWAPRLTGLVWGLLGWTLFATWFSVLFDLPVWLTKMQPWGYLPHLPRDPMGWTAFLVELMLAMALVVVGLVGYRRRGIPG</sequence>
<feature type="transmembrane region" description="Helical" evidence="1">
    <location>
        <begin position="133"/>
        <end position="159"/>
    </location>
</feature>
<dbReference type="EMBL" id="JBHSUA010000003">
    <property type="protein sequence ID" value="MFC6395520.1"/>
    <property type="molecule type" value="Genomic_DNA"/>
</dbReference>
<feature type="transmembrane region" description="Helical" evidence="1">
    <location>
        <begin position="28"/>
        <end position="48"/>
    </location>
</feature>
<feature type="transmembrane region" description="Helical" evidence="1">
    <location>
        <begin position="200"/>
        <end position="217"/>
    </location>
</feature>
<feature type="transmembrane region" description="Helical" evidence="1">
    <location>
        <begin position="88"/>
        <end position="112"/>
    </location>
</feature>
<accession>A0ABW1WW86</accession>
<gene>
    <name evidence="2" type="ORF">ACFP57_00715</name>
</gene>
<feature type="transmembrane region" description="Helical" evidence="1">
    <location>
        <begin position="405"/>
        <end position="426"/>
    </location>
</feature>
<evidence type="ECO:0000313" key="3">
    <source>
        <dbReference type="Proteomes" id="UP001596266"/>
    </source>
</evidence>
<comment type="caution">
    <text evidence="2">The sequence shown here is derived from an EMBL/GenBank/DDBJ whole genome shotgun (WGS) entry which is preliminary data.</text>
</comment>
<feature type="transmembrane region" description="Helical" evidence="1">
    <location>
        <begin position="471"/>
        <end position="494"/>
    </location>
</feature>
<feature type="transmembrane region" description="Helical" evidence="1">
    <location>
        <begin position="446"/>
        <end position="464"/>
    </location>
</feature>
<protein>
    <submittedName>
        <fullName evidence="2">ABC transporter permease</fullName>
    </submittedName>
</protein>
<proteinExistence type="predicted"/>
<feature type="transmembrane region" description="Helical" evidence="1">
    <location>
        <begin position="248"/>
        <end position="266"/>
    </location>
</feature>
<evidence type="ECO:0000313" key="2">
    <source>
        <dbReference type="EMBL" id="MFC6395520.1"/>
    </source>
</evidence>
<keyword evidence="1" id="KW-0812">Transmembrane</keyword>
<evidence type="ECO:0000256" key="1">
    <source>
        <dbReference type="SAM" id="Phobius"/>
    </source>
</evidence>